<accession>A0ABY4F4L0</accession>
<name>A0ABY4F4L0_9BACT</name>
<dbReference type="Proteomes" id="UP000831785">
    <property type="component" value="Chromosome"/>
</dbReference>
<gene>
    <name evidence="5" type="ORF">MUN80_17745</name>
</gene>
<dbReference type="InterPro" id="IPR006035">
    <property type="entry name" value="Ureohydrolase"/>
</dbReference>
<keyword evidence="6" id="KW-1185">Reference proteome</keyword>
<evidence type="ECO:0000313" key="5">
    <source>
        <dbReference type="EMBL" id="UOQ51594.1"/>
    </source>
</evidence>
<dbReference type="CDD" id="cd09999">
    <property type="entry name" value="Arginase-like_1"/>
    <property type="match status" value="1"/>
</dbReference>
<sequence length="286" mass="29531">MDISFLVLPYDSGHEGRRMGAGPARLLPVLEEKLSQAGHATTTTVVRIADALPAEINFAFTLYQALAGQVRVAREQQRFPLVLAGNCGAALGTVAGVGAPQAGVVWLDAHGDFNTPETSTSGFLDGMGLAILTGQCWRPLAASIPGFAPVSPTHVVHVGGRDFGNAEQAALLQTGVQVVAPGQITGSGSPALRAALTQLAAQVPECYLHVDLDVLDAEQVGRANTYAQPGGLTVEQVLGVVRAVQQHLRVTALTFASYDPLADTAGRVLAAAADIARQVVNGSAGE</sequence>
<dbReference type="PANTHER" id="PTHR43782:SF3">
    <property type="entry name" value="ARGINASE"/>
    <property type="match status" value="1"/>
</dbReference>
<organism evidence="5 6">
    <name type="scientific">Hymenobacter cellulosivorans</name>
    <dbReference type="NCBI Taxonomy" id="2932249"/>
    <lineage>
        <taxon>Bacteria</taxon>
        <taxon>Pseudomonadati</taxon>
        <taxon>Bacteroidota</taxon>
        <taxon>Cytophagia</taxon>
        <taxon>Cytophagales</taxon>
        <taxon>Hymenobacteraceae</taxon>
        <taxon>Hymenobacter</taxon>
    </lineage>
</organism>
<reference evidence="5 6" key="1">
    <citation type="submission" date="2022-04" db="EMBL/GenBank/DDBJ databases">
        <title>Hymenobacter sp. isolated from the air.</title>
        <authorList>
            <person name="Won M."/>
            <person name="Lee C.-M."/>
            <person name="Woen H.-Y."/>
            <person name="Kwon S.-W."/>
        </authorList>
    </citation>
    <scope>NUCLEOTIDE SEQUENCE [LARGE SCALE GENOMIC DNA]</scope>
    <source>
        <strain evidence="6">5116 S-27</strain>
    </source>
</reference>
<dbReference type="SUPFAM" id="SSF52768">
    <property type="entry name" value="Arginase/deacetylase"/>
    <property type="match status" value="1"/>
</dbReference>
<dbReference type="Pfam" id="PF00491">
    <property type="entry name" value="Arginase"/>
    <property type="match status" value="1"/>
</dbReference>
<proteinExistence type="inferred from homology"/>
<dbReference type="RefSeq" id="WP_244714799.1">
    <property type="nucleotide sequence ID" value="NZ_CP095049.1"/>
</dbReference>
<comment type="similarity">
    <text evidence="4">Belongs to the arginase family.</text>
</comment>
<evidence type="ECO:0000313" key="6">
    <source>
        <dbReference type="Proteomes" id="UP000831785"/>
    </source>
</evidence>
<dbReference type="PROSITE" id="PS51409">
    <property type="entry name" value="ARGINASE_2"/>
    <property type="match status" value="1"/>
</dbReference>
<keyword evidence="1" id="KW-0479">Metal-binding</keyword>
<evidence type="ECO:0000256" key="4">
    <source>
        <dbReference type="PROSITE-ProRule" id="PRU00742"/>
    </source>
</evidence>
<dbReference type="PIRSF" id="PIRSF036979">
    <property type="entry name" value="Arginase"/>
    <property type="match status" value="1"/>
</dbReference>
<evidence type="ECO:0000256" key="2">
    <source>
        <dbReference type="ARBA" id="ARBA00022801"/>
    </source>
</evidence>
<keyword evidence="2" id="KW-0378">Hydrolase</keyword>
<dbReference type="InterPro" id="IPR023696">
    <property type="entry name" value="Ureohydrolase_dom_sf"/>
</dbReference>
<dbReference type="Gene3D" id="3.40.800.10">
    <property type="entry name" value="Ureohydrolase domain"/>
    <property type="match status" value="1"/>
</dbReference>
<evidence type="ECO:0000256" key="3">
    <source>
        <dbReference type="ARBA" id="ARBA00023211"/>
    </source>
</evidence>
<protein>
    <submittedName>
        <fullName evidence="5">Arginase family protein</fullName>
    </submittedName>
</protein>
<evidence type="ECO:0000256" key="1">
    <source>
        <dbReference type="ARBA" id="ARBA00022723"/>
    </source>
</evidence>
<keyword evidence="3" id="KW-0464">Manganese</keyword>
<dbReference type="PANTHER" id="PTHR43782">
    <property type="entry name" value="ARGINASE"/>
    <property type="match status" value="1"/>
</dbReference>
<dbReference type="EMBL" id="CP095049">
    <property type="protein sequence ID" value="UOQ51594.1"/>
    <property type="molecule type" value="Genomic_DNA"/>
</dbReference>